<dbReference type="PANTHER" id="PTHR35910">
    <property type="entry name" value="2EXR DOMAIN-CONTAINING PROTEIN"/>
    <property type="match status" value="1"/>
</dbReference>
<dbReference type="AlphaFoldDB" id="A0A2J6R389"/>
<dbReference type="EMBL" id="KZ613957">
    <property type="protein sequence ID" value="PMD32982.1"/>
    <property type="molecule type" value="Genomic_DNA"/>
</dbReference>
<dbReference type="Pfam" id="PF20150">
    <property type="entry name" value="2EXR"/>
    <property type="match status" value="1"/>
</dbReference>
<dbReference type="OrthoDB" id="3520894at2759"/>
<proteinExistence type="predicted"/>
<evidence type="ECO:0000313" key="3">
    <source>
        <dbReference type="Proteomes" id="UP000235786"/>
    </source>
</evidence>
<keyword evidence="3" id="KW-1185">Reference proteome</keyword>
<feature type="domain" description="2EXR" evidence="1">
    <location>
        <begin position="26"/>
        <end position="123"/>
    </location>
</feature>
<protein>
    <recommendedName>
        <fullName evidence="1">2EXR domain-containing protein</fullName>
    </recommendedName>
</protein>
<evidence type="ECO:0000313" key="2">
    <source>
        <dbReference type="EMBL" id="PMD32982.1"/>
    </source>
</evidence>
<name>A0A2J6R389_HYAVF</name>
<reference evidence="2 3" key="1">
    <citation type="submission" date="2016-04" db="EMBL/GenBank/DDBJ databases">
        <title>A degradative enzymes factory behind the ericoid mycorrhizal symbiosis.</title>
        <authorList>
            <consortium name="DOE Joint Genome Institute"/>
            <person name="Martino E."/>
            <person name="Morin E."/>
            <person name="Grelet G."/>
            <person name="Kuo A."/>
            <person name="Kohler A."/>
            <person name="Daghino S."/>
            <person name="Barry K."/>
            <person name="Choi C."/>
            <person name="Cichocki N."/>
            <person name="Clum A."/>
            <person name="Copeland A."/>
            <person name="Hainaut M."/>
            <person name="Haridas S."/>
            <person name="Labutti K."/>
            <person name="Lindquist E."/>
            <person name="Lipzen A."/>
            <person name="Khouja H.-R."/>
            <person name="Murat C."/>
            <person name="Ohm R."/>
            <person name="Olson A."/>
            <person name="Spatafora J."/>
            <person name="Veneault-Fourrey C."/>
            <person name="Henrissat B."/>
            <person name="Grigoriev I."/>
            <person name="Martin F."/>
            <person name="Perotto S."/>
        </authorList>
    </citation>
    <scope>NUCLEOTIDE SEQUENCE [LARGE SCALE GENOMIC DNA]</scope>
    <source>
        <strain evidence="2 3">F</strain>
    </source>
</reference>
<dbReference type="Proteomes" id="UP000235786">
    <property type="component" value="Unassembled WGS sequence"/>
</dbReference>
<dbReference type="PANTHER" id="PTHR35910:SF6">
    <property type="entry name" value="2EXR DOMAIN-CONTAINING PROTEIN"/>
    <property type="match status" value="1"/>
</dbReference>
<sequence>MTRIKSLLFTLPQLDIPPQPKVLHSFTIFPKLAPEIRAMIWKHAAFESRTIKLFRLDGRSDPAKTSVVEGQQRHPGIVHASQDSRAVALKVYTKCQEKPRQELTRQSIMGMGNFVFVNFSTDRFLFVVPPNSWLGYNIFEFNTLSDFNFMQPIVRDIKHLEINIHPEKENASRLERYPQDIHMMAVQQIAPLLSIRFTFIDFFSSAETALVITAKNCLMKNRMYKSDAETGAFMSKYGLLALEFHWYSTGDTGSWPCAPVEQSSVVVD</sequence>
<accession>A0A2J6R389</accession>
<gene>
    <name evidence="2" type="ORF">L207DRAFT_590055</name>
</gene>
<evidence type="ECO:0000259" key="1">
    <source>
        <dbReference type="Pfam" id="PF20150"/>
    </source>
</evidence>
<dbReference type="InterPro" id="IPR045518">
    <property type="entry name" value="2EXR"/>
</dbReference>
<organism evidence="2 3">
    <name type="scientific">Hyaloscypha variabilis (strain UAMH 11265 / GT02V1 / F)</name>
    <name type="common">Meliniomyces variabilis</name>
    <dbReference type="NCBI Taxonomy" id="1149755"/>
    <lineage>
        <taxon>Eukaryota</taxon>
        <taxon>Fungi</taxon>
        <taxon>Dikarya</taxon>
        <taxon>Ascomycota</taxon>
        <taxon>Pezizomycotina</taxon>
        <taxon>Leotiomycetes</taxon>
        <taxon>Helotiales</taxon>
        <taxon>Hyaloscyphaceae</taxon>
        <taxon>Hyaloscypha</taxon>
        <taxon>Hyaloscypha variabilis</taxon>
    </lineage>
</organism>